<dbReference type="GO" id="GO:0050661">
    <property type="term" value="F:NADP binding"/>
    <property type="evidence" value="ECO:0007669"/>
    <property type="project" value="InterPro"/>
</dbReference>
<evidence type="ECO:0008006" key="9">
    <source>
        <dbReference type="Google" id="ProtNLM"/>
    </source>
</evidence>
<dbReference type="PROSITE" id="PS00895">
    <property type="entry name" value="3_HYDROXYISOBUT_DH"/>
    <property type="match status" value="1"/>
</dbReference>
<keyword evidence="2" id="KW-0560">Oxidoreductase</keyword>
<sequence length="302" mass="31603">MKMDKTYACVPSLKVAFVGLGVMGFPMAGHLKLAGHDVCVYNRTTAKAEKWVETFGGRMAATPAEAVRGAGIVFACVGNDDDLRSVVLGETGAFAGMEPGTVFVDHTTASAAVARELEAEGAKRGIAFIDAPVSGGQAGAENGCLTVLCGGGEAAFRSVEPVLDAYAGAVTYFGPSGSGQLAKMVNQICIAGCVQGLSEAIAFGMNAGLDMPKVIEALSSGAASSWQMVNRGRTMVKGEFDFGFAVDWMRKDLGIVKDEAARNGSEIPVTRMVDSFYEEVQKAGGARWDTSSLITRLNRTMK</sequence>
<evidence type="ECO:0000256" key="3">
    <source>
        <dbReference type="ARBA" id="ARBA00023027"/>
    </source>
</evidence>
<dbReference type="GO" id="GO:0016054">
    <property type="term" value="P:organic acid catabolic process"/>
    <property type="evidence" value="ECO:0007669"/>
    <property type="project" value="UniProtKB-ARBA"/>
</dbReference>
<keyword evidence="8" id="KW-1185">Reference proteome</keyword>
<dbReference type="Gene3D" id="3.40.50.720">
    <property type="entry name" value="NAD(P)-binding Rossmann-like Domain"/>
    <property type="match status" value="1"/>
</dbReference>
<dbReference type="Proteomes" id="UP000005835">
    <property type="component" value="Unassembled WGS sequence"/>
</dbReference>
<dbReference type="InterPro" id="IPR006115">
    <property type="entry name" value="6PGDH_NADP-bd"/>
</dbReference>
<dbReference type="Pfam" id="PF14833">
    <property type="entry name" value="NAD_binding_11"/>
    <property type="match status" value="1"/>
</dbReference>
<feature type="active site" evidence="4">
    <location>
        <position position="183"/>
    </location>
</feature>
<dbReference type="InterPro" id="IPR008927">
    <property type="entry name" value="6-PGluconate_DH-like_C_sf"/>
</dbReference>
<dbReference type="STRING" id="742823.HMPREF9465_01766"/>
<comment type="caution">
    <text evidence="7">The sequence shown here is derived from an EMBL/GenBank/DDBJ whole genome shotgun (WGS) entry which is preliminary data.</text>
</comment>
<evidence type="ECO:0000313" key="7">
    <source>
        <dbReference type="EMBL" id="EKB30719.1"/>
    </source>
</evidence>
<feature type="domain" description="6-phosphogluconate dehydrogenase NADP-binding" evidence="5">
    <location>
        <begin position="14"/>
        <end position="174"/>
    </location>
</feature>
<dbReference type="InterPro" id="IPR029154">
    <property type="entry name" value="HIBADH-like_NADP-bd"/>
</dbReference>
<dbReference type="InterPro" id="IPR036291">
    <property type="entry name" value="NAD(P)-bd_dom_sf"/>
</dbReference>
<dbReference type="InterPro" id="IPR002204">
    <property type="entry name" value="3-OH-isobutyrate_DH-rel_CS"/>
</dbReference>
<dbReference type="AlphaFoldDB" id="K1KGB4"/>
<dbReference type="Pfam" id="PF03446">
    <property type="entry name" value="NAD_binding_2"/>
    <property type="match status" value="1"/>
</dbReference>
<dbReference type="RefSeq" id="WP_005436174.1">
    <property type="nucleotide sequence ID" value="NZ_JH815518.1"/>
</dbReference>
<name>K1KGB4_9BURK</name>
<evidence type="ECO:0000256" key="1">
    <source>
        <dbReference type="ARBA" id="ARBA00009080"/>
    </source>
</evidence>
<dbReference type="Gene3D" id="1.10.1040.10">
    <property type="entry name" value="N-(1-d-carboxylethyl)-l-norvaline Dehydrogenase, domain 2"/>
    <property type="match status" value="1"/>
</dbReference>
<dbReference type="InterPro" id="IPR013328">
    <property type="entry name" value="6PGD_dom2"/>
</dbReference>
<evidence type="ECO:0000256" key="2">
    <source>
        <dbReference type="ARBA" id="ARBA00023002"/>
    </source>
</evidence>
<evidence type="ECO:0000259" key="6">
    <source>
        <dbReference type="Pfam" id="PF14833"/>
    </source>
</evidence>
<proteinExistence type="inferred from homology"/>
<dbReference type="HOGENOM" id="CLU_035117_1_0_4"/>
<evidence type="ECO:0000259" key="5">
    <source>
        <dbReference type="Pfam" id="PF03446"/>
    </source>
</evidence>
<dbReference type="eggNOG" id="COG2084">
    <property type="taxonomic scope" value="Bacteria"/>
</dbReference>
<protein>
    <recommendedName>
        <fullName evidence="9">2-hydroxy-3-oxopropionate reductase</fullName>
    </recommendedName>
</protein>
<accession>K1KGB4</accession>
<dbReference type="PANTHER" id="PTHR43060">
    <property type="entry name" value="3-HYDROXYISOBUTYRATE DEHYDROGENASE-LIKE 1, MITOCHONDRIAL-RELATED"/>
    <property type="match status" value="1"/>
</dbReference>
<reference evidence="7 8" key="1">
    <citation type="submission" date="2012-05" db="EMBL/GenBank/DDBJ databases">
        <title>The Genome Sequence of Sutterella wadsworthensis 2_1_59BFAA.</title>
        <authorList>
            <consortium name="The Broad Institute Genome Sequencing Platform"/>
            <person name="Earl A."/>
            <person name="Ward D."/>
            <person name="Feldgarden M."/>
            <person name="Gevers D."/>
            <person name="Daigneault M."/>
            <person name="Strauss J."/>
            <person name="Allen-Vercoe E."/>
            <person name="Walker B."/>
            <person name="Young S.K."/>
            <person name="Zeng Q."/>
            <person name="Gargeya S."/>
            <person name="Fitzgerald M."/>
            <person name="Haas B."/>
            <person name="Abouelleil A."/>
            <person name="Alvarado L."/>
            <person name="Arachchi H.M."/>
            <person name="Berlin A.M."/>
            <person name="Chapman S.B."/>
            <person name="Goldberg J."/>
            <person name="Griggs A."/>
            <person name="Gujja S."/>
            <person name="Hansen M."/>
            <person name="Howarth C."/>
            <person name="Imamovic A."/>
            <person name="Larimer J."/>
            <person name="McCowen C."/>
            <person name="Montmayeur A."/>
            <person name="Murphy C."/>
            <person name="Neiman D."/>
            <person name="Pearson M."/>
            <person name="Priest M."/>
            <person name="Roberts A."/>
            <person name="Saif S."/>
            <person name="Shea T."/>
            <person name="Sisk P."/>
            <person name="Sykes S."/>
            <person name="Wortman J."/>
            <person name="Nusbaum C."/>
            <person name="Birren B."/>
        </authorList>
    </citation>
    <scope>NUCLEOTIDE SEQUENCE [LARGE SCALE GENOMIC DNA]</scope>
    <source>
        <strain evidence="7 8">2_1_59BFAA</strain>
    </source>
</reference>
<dbReference type="GO" id="GO:0051287">
    <property type="term" value="F:NAD binding"/>
    <property type="evidence" value="ECO:0007669"/>
    <property type="project" value="InterPro"/>
</dbReference>
<dbReference type="InterPro" id="IPR015815">
    <property type="entry name" value="HIBADH-related"/>
</dbReference>
<dbReference type="SUPFAM" id="SSF48179">
    <property type="entry name" value="6-phosphogluconate dehydrogenase C-terminal domain-like"/>
    <property type="match status" value="1"/>
</dbReference>
<dbReference type="GO" id="GO:0016491">
    <property type="term" value="F:oxidoreductase activity"/>
    <property type="evidence" value="ECO:0007669"/>
    <property type="project" value="UniProtKB-KW"/>
</dbReference>
<dbReference type="PIRSF" id="PIRSF000103">
    <property type="entry name" value="HIBADH"/>
    <property type="match status" value="1"/>
</dbReference>
<dbReference type="SUPFAM" id="SSF51735">
    <property type="entry name" value="NAD(P)-binding Rossmann-fold domains"/>
    <property type="match status" value="1"/>
</dbReference>
<dbReference type="PANTHER" id="PTHR43060:SF15">
    <property type="entry name" value="3-HYDROXYISOBUTYRATE DEHYDROGENASE-LIKE 1, MITOCHONDRIAL-RELATED"/>
    <property type="match status" value="1"/>
</dbReference>
<gene>
    <name evidence="7" type="ORF">HMPREF9465_01766</name>
</gene>
<evidence type="ECO:0000313" key="8">
    <source>
        <dbReference type="Proteomes" id="UP000005835"/>
    </source>
</evidence>
<keyword evidence="3" id="KW-0520">NAD</keyword>
<evidence type="ECO:0000256" key="4">
    <source>
        <dbReference type="PIRSR" id="PIRSR000103-1"/>
    </source>
</evidence>
<comment type="similarity">
    <text evidence="1">Belongs to the HIBADH-related family.</text>
</comment>
<dbReference type="EMBL" id="ADMG01000037">
    <property type="protein sequence ID" value="EKB30719.1"/>
    <property type="molecule type" value="Genomic_DNA"/>
</dbReference>
<dbReference type="PATRIC" id="fig|742823.3.peg.1763"/>
<feature type="domain" description="3-hydroxyisobutyrate dehydrogenase-like NAD-binding" evidence="6">
    <location>
        <begin position="177"/>
        <end position="295"/>
    </location>
</feature>
<organism evidence="7 8">
    <name type="scientific">Sutterella wadsworthensis 2_1_59BFAA</name>
    <dbReference type="NCBI Taxonomy" id="742823"/>
    <lineage>
        <taxon>Bacteria</taxon>
        <taxon>Pseudomonadati</taxon>
        <taxon>Pseudomonadota</taxon>
        <taxon>Betaproteobacteria</taxon>
        <taxon>Burkholderiales</taxon>
        <taxon>Sutterellaceae</taxon>
        <taxon>Sutterella</taxon>
    </lineage>
</organism>